<organism evidence="1 2">
    <name type="scientific">Armillaria solidipes</name>
    <dbReference type="NCBI Taxonomy" id="1076256"/>
    <lineage>
        <taxon>Eukaryota</taxon>
        <taxon>Fungi</taxon>
        <taxon>Dikarya</taxon>
        <taxon>Basidiomycota</taxon>
        <taxon>Agaricomycotina</taxon>
        <taxon>Agaricomycetes</taxon>
        <taxon>Agaricomycetidae</taxon>
        <taxon>Agaricales</taxon>
        <taxon>Marasmiineae</taxon>
        <taxon>Physalacriaceae</taxon>
        <taxon>Armillaria</taxon>
    </lineage>
</organism>
<keyword evidence="2" id="KW-1185">Reference proteome</keyword>
<name>A0A2H3CJF0_9AGAR</name>
<proteinExistence type="predicted"/>
<evidence type="ECO:0000313" key="1">
    <source>
        <dbReference type="EMBL" id="PBK76243.1"/>
    </source>
</evidence>
<reference evidence="2" key="1">
    <citation type="journal article" date="2017" name="Nat. Ecol. Evol.">
        <title>Genome expansion and lineage-specific genetic innovations in the forest pathogenic fungi Armillaria.</title>
        <authorList>
            <person name="Sipos G."/>
            <person name="Prasanna A.N."/>
            <person name="Walter M.C."/>
            <person name="O'Connor E."/>
            <person name="Balint B."/>
            <person name="Krizsan K."/>
            <person name="Kiss B."/>
            <person name="Hess J."/>
            <person name="Varga T."/>
            <person name="Slot J."/>
            <person name="Riley R."/>
            <person name="Boka B."/>
            <person name="Rigling D."/>
            <person name="Barry K."/>
            <person name="Lee J."/>
            <person name="Mihaltcheva S."/>
            <person name="LaButti K."/>
            <person name="Lipzen A."/>
            <person name="Waldron R."/>
            <person name="Moloney N.M."/>
            <person name="Sperisen C."/>
            <person name="Kredics L."/>
            <person name="Vagvoelgyi C."/>
            <person name="Patrignani A."/>
            <person name="Fitzpatrick D."/>
            <person name="Nagy I."/>
            <person name="Doyle S."/>
            <person name="Anderson J.B."/>
            <person name="Grigoriev I.V."/>
            <person name="Gueldener U."/>
            <person name="Muensterkoetter M."/>
            <person name="Nagy L.G."/>
        </authorList>
    </citation>
    <scope>NUCLEOTIDE SEQUENCE [LARGE SCALE GENOMIC DNA]</scope>
    <source>
        <strain evidence="2">28-4</strain>
    </source>
</reference>
<gene>
    <name evidence="1" type="ORF">ARMSODRAFT_219367</name>
</gene>
<dbReference type="AlphaFoldDB" id="A0A2H3CJF0"/>
<sequence>MSDLDFIARLDDDILLEIFLRICLEKPENEYPKAPYSALQLSLVCSHWRVVALSFPRLWTNTTVLFSAEASRDGDPGPAECAHHAMIQEEITNLYVQRSRGWLISIFVCTGKGHRRPKWPVPPIWVFPISDRQIDLLCQATGWKEISFLSVSWHEQDRSWCRWLEKGALYWKTVDTVMLPGRTRLYESPAFSLAPNLRTFSFHGLGCCRSVAHYASSQTAFPFNRIHSLTIDSPPDGEVVARDTIHTIRHALLHFPHIRNLTVELPPAHHVYAIPTMLSLSFLTSLTLWVDYANQGMVKDFISNISLPCLHSFGLKYVNNIVQYPFPEEYVISFFSTCSRSLRSFTLEKVPIRASTLINILSVVPELTHLELRDPVLGSFIPYCPVSQALATYIEANPMFLADLEAVVLIWQREDTEGKLEKALMEMVETRRVYGKLKEVTIGRLSPFEEISVDTIHRLAALKRG</sequence>
<dbReference type="EMBL" id="KZ293416">
    <property type="protein sequence ID" value="PBK76243.1"/>
    <property type="molecule type" value="Genomic_DNA"/>
</dbReference>
<evidence type="ECO:0000313" key="2">
    <source>
        <dbReference type="Proteomes" id="UP000218334"/>
    </source>
</evidence>
<dbReference type="Gene3D" id="1.20.1280.50">
    <property type="match status" value="1"/>
</dbReference>
<accession>A0A2H3CJF0</accession>
<dbReference type="Proteomes" id="UP000218334">
    <property type="component" value="Unassembled WGS sequence"/>
</dbReference>
<protein>
    <submittedName>
        <fullName evidence="1">Uncharacterized protein</fullName>
    </submittedName>
</protein>